<organism evidence="1 2">
    <name type="scientific">Musa troglodytarum</name>
    <name type="common">fe'i banana</name>
    <dbReference type="NCBI Taxonomy" id="320322"/>
    <lineage>
        <taxon>Eukaryota</taxon>
        <taxon>Viridiplantae</taxon>
        <taxon>Streptophyta</taxon>
        <taxon>Embryophyta</taxon>
        <taxon>Tracheophyta</taxon>
        <taxon>Spermatophyta</taxon>
        <taxon>Magnoliopsida</taxon>
        <taxon>Liliopsida</taxon>
        <taxon>Zingiberales</taxon>
        <taxon>Musaceae</taxon>
        <taxon>Musa</taxon>
    </lineage>
</organism>
<protein>
    <submittedName>
        <fullName evidence="1">Uncharacterized protein</fullName>
    </submittedName>
</protein>
<name>A0A9E7G7D4_9LILI</name>
<dbReference type="EMBL" id="CP097508">
    <property type="protein sequence ID" value="URE09445.1"/>
    <property type="molecule type" value="Genomic_DNA"/>
</dbReference>
<evidence type="ECO:0000313" key="1">
    <source>
        <dbReference type="EMBL" id="URE09445.1"/>
    </source>
</evidence>
<dbReference type="Proteomes" id="UP001055439">
    <property type="component" value="Chromosome 6"/>
</dbReference>
<proteinExistence type="predicted"/>
<reference evidence="1" key="1">
    <citation type="submission" date="2022-05" db="EMBL/GenBank/DDBJ databases">
        <title>The Musa troglodytarum L. genome provides insights into the mechanism of non-climacteric behaviour and enrichment of carotenoids.</title>
        <authorList>
            <person name="Wang J."/>
        </authorList>
    </citation>
    <scope>NUCLEOTIDE SEQUENCE</scope>
    <source>
        <tissue evidence="1">Leaf</tissue>
    </source>
</reference>
<sequence length="76" mass="9228">NFFLYFIILYIDRSNLKHPMARIILQRQSLCDVRGIQKKFYHPWTLARFTMERFLPVIRTLRCRQLPATTKVRCAL</sequence>
<accession>A0A9E7G7D4</accession>
<evidence type="ECO:0000313" key="2">
    <source>
        <dbReference type="Proteomes" id="UP001055439"/>
    </source>
</evidence>
<keyword evidence="2" id="KW-1185">Reference proteome</keyword>
<feature type="non-terminal residue" evidence="1">
    <location>
        <position position="1"/>
    </location>
</feature>
<dbReference type="AlphaFoldDB" id="A0A9E7G7D4"/>
<gene>
    <name evidence="1" type="ORF">MUK42_04481</name>
</gene>